<evidence type="ECO:0000256" key="3">
    <source>
        <dbReference type="ARBA" id="ARBA00022833"/>
    </source>
</evidence>
<dbReference type="PANTHER" id="PTHR43223:SF1">
    <property type="entry name" value="ALKYL_ARYL-SULFATASE BDS1"/>
    <property type="match status" value="1"/>
</dbReference>
<dbReference type="InterPro" id="IPR036527">
    <property type="entry name" value="SCP2_sterol-bd_dom_sf"/>
</dbReference>
<dbReference type="CDD" id="cd07710">
    <property type="entry name" value="arylsulfatase_Sdsa1-like_MBL-fold"/>
    <property type="match status" value="1"/>
</dbReference>
<feature type="domain" description="Metallo-beta-lactamase" evidence="7">
    <location>
        <begin position="245"/>
        <end position="468"/>
    </location>
</feature>
<evidence type="ECO:0000259" key="7">
    <source>
        <dbReference type="SMART" id="SM00849"/>
    </source>
</evidence>
<feature type="chain" id="PRO_5003682364" evidence="6">
    <location>
        <begin position="26"/>
        <end position="799"/>
    </location>
</feature>
<dbReference type="InterPro" id="IPR052195">
    <property type="entry name" value="Bact_Alkyl/Aryl-Sulfatase"/>
</dbReference>
<evidence type="ECO:0000256" key="2">
    <source>
        <dbReference type="ARBA" id="ARBA00022801"/>
    </source>
</evidence>
<keyword evidence="6" id="KW-0732">Signal</keyword>
<dbReference type="GO" id="GO:0018741">
    <property type="term" value="F:linear primary-alkylsulfatase activity"/>
    <property type="evidence" value="ECO:0007669"/>
    <property type="project" value="InterPro"/>
</dbReference>
<evidence type="ECO:0000256" key="4">
    <source>
        <dbReference type="ARBA" id="ARBA00033751"/>
    </source>
</evidence>
<reference evidence="8 9" key="1">
    <citation type="submission" date="2012-06" db="EMBL/GenBank/DDBJ databases">
        <title>Complete sequence of Thiocystis violascens DSM 198.</title>
        <authorList>
            <consortium name="US DOE Joint Genome Institute"/>
            <person name="Lucas S."/>
            <person name="Han J."/>
            <person name="Lapidus A."/>
            <person name="Cheng J.-F."/>
            <person name="Goodwin L."/>
            <person name="Pitluck S."/>
            <person name="Peters L."/>
            <person name="Ovchinnikova G."/>
            <person name="Teshima H."/>
            <person name="Detter J.C."/>
            <person name="Han C."/>
            <person name="Tapia R."/>
            <person name="Land M."/>
            <person name="Hauser L."/>
            <person name="Kyrpides N."/>
            <person name="Ivanova N."/>
            <person name="Pagani I."/>
            <person name="Vogl K."/>
            <person name="Liu Z."/>
            <person name="Frigaard N.-U."/>
            <person name="Bryant D."/>
            <person name="Woyke T."/>
        </authorList>
    </citation>
    <scope>NUCLEOTIDE SEQUENCE [LARGE SCALE GENOMIC DNA]</scope>
    <source>
        <strain evidence="9">ATCC 17096 / DSM 198 / 6111</strain>
    </source>
</reference>
<proteinExistence type="inferred from homology"/>
<feature type="compositionally biased region" description="Basic and acidic residues" evidence="5">
    <location>
        <begin position="777"/>
        <end position="790"/>
    </location>
</feature>
<dbReference type="RefSeq" id="WP_014777871.1">
    <property type="nucleotide sequence ID" value="NC_018012.1"/>
</dbReference>
<dbReference type="GO" id="GO:0046872">
    <property type="term" value="F:metal ion binding"/>
    <property type="evidence" value="ECO:0007669"/>
    <property type="project" value="UniProtKB-KW"/>
</dbReference>
<name>I3Y8S8_THIV6</name>
<evidence type="ECO:0000313" key="8">
    <source>
        <dbReference type="EMBL" id="AFL73396.1"/>
    </source>
</evidence>
<organism evidence="8 9">
    <name type="scientific">Thiocystis violascens (strain ATCC 17096 / DSM 198 / 6111)</name>
    <name type="common">Chromatium violascens</name>
    <dbReference type="NCBI Taxonomy" id="765911"/>
    <lineage>
        <taxon>Bacteria</taxon>
        <taxon>Pseudomonadati</taxon>
        <taxon>Pseudomonadota</taxon>
        <taxon>Gammaproteobacteria</taxon>
        <taxon>Chromatiales</taxon>
        <taxon>Chromatiaceae</taxon>
        <taxon>Thiocystis</taxon>
    </lineage>
</organism>
<keyword evidence="2 8" id="KW-0378">Hydrolase</keyword>
<feature type="region of interest" description="Disordered" evidence="5">
    <location>
        <begin position="777"/>
        <end position="799"/>
    </location>
</feature>
<dbReference type="Proteomes" id="UP000006062">
    <property type="component" value="Chromosome"/>
</dbReference>
<keyword evidence="3" id="KW-0862">Zinc</keyword>
<sequence length="799" mass="88129">MKARPIARIALLIAASALPLGLALGTETTPAAATQDQTFTLKRGENLSGICSGIRAAGVAISTPDCVKQILFVNRQWFDQNFGYVWKDAAAVNLDSAVRLWAGVPYRMPAELVQANLQAHSVDDAPIAAAGAPVTFLHPGHFDPKGKPPSPFTIEVIKQAREALPFSDTRDFDENNKGLIAPMKDLQIMADAGHVAWDMEQYQFIDQQGDFDSIHPSLHRIAKLNNNYGLYEVVPGFYQVRGLDLAQISFVRGKRGWIALDPLVSAETARAGLKLLQEHIGEGRPVTAVIYSHDHADHWGGVRGIVEEADVRAGKVEIIAPDGFMEALVSENVFAGNAMNRRLFYQYGTLLPRSPYGYVSQGLGQGVSSGAVGLIAPTRFITKPIEEITVDGVKMVFQLTPNTEAPTEMNTWFPDTKVLWMAENVMAGLHNIYTLRGAPVRNALNWSKYLNQSLHLFGTQAEVMFAAHHWPRWGNDRIQDVLRAQRDLYANLNNQVLHLANQGVTINEIHNVYELPKSLQQNWYTRGYHGSPEHNSRGVIQRFLGFWDANPATLIPLSPSDSAPLYVEMMGGADKILARGRQLIDEGAYLYANEILNKLVQAEPQNQTAKELLADSFEQFGYQQENPGLRNSFLAGAYELRNGIPQGEIAQTAGADTIRAMSTGLWLDFLGIRMDSRQAEGMRYTINLITPDNGEKYLIELENATLTNIQGFQADKPDLTLTINRSDLEQTMMGLKTLRAQVEAGTAEATGDIDILDKIAATMVDFDPRFEILPGTKAREAEGEPADPFKVEVGNPIAE</sequence>
<keyword evidence="9" id="KW-1185">Reference proteome</keyword>
<dbReference type="HOGENOM" id="CLU_014655_1_0_6"/>
<dbReference type="InterPro" id="IPR044097">
    <property type="entry name" value="Bds1/SdsA1_MBL-fold"/>
</dbReference>
<dbReference type="Gene3D" id="1.25.40.880">
    <property type="entry name" value="Alkyl sulfatase, dimerisation domain"/>
    <property type="match status" value="1"/>
</dbReference>
<dbReference type="SUPFAM" id="SSF56281">
    <property type="entry name" value="Metallo-hydrolase/oxidoreductase"/>
    <property type="match status" value="1"/>
</dbReference>
<dbReference type="Pfam" id="PF14863">
    <property type="entry name" value="Alkyl_sulf_dimr"/>
    <property type="match status" value="1"/>
</dbReference>
<dbReference type="Pfam" id="PF00753">
    <property type="entry name" value="Lactamase_B"/>
    <property type="match status" value="1"/>
</dbReference>
<dbReference type="InterPro" id="IPR029229">
    <property type="entry name" value="Alkyl_sulf_C"/>
</dbReference>
<dbReference type="STRING" id="765911.Thivi_1388"/>
<dbReference type="SMART" id="SM00849">
    <property type="entry name" value="Lactamase_B"/>
    <property type="match status" value="1"/>
</dbReference>
<dbReference type="Gene3D" id="3.30.1050.10">
    <property type="entry name" value="SCP2 sterol-binding domain"/>
    <property type="match status" value="1"/>
</dbReference>
<dbReference type="InterPro" id="IPR036866">
    <property type="entry name" value="RibonucZ/Hydroxyglut_hydro"/>
</dbReference>
<dbReference type="Gene3D" id="3.60.15.30">
    <property type="entry name" value="Metallo-beta-lactamase domain"/>
    <property type="match status" value="1"/>
</dbReference>
<dbReference type="InterPro" id="IPR001279">
    <property type="entry name" value="Metallo-B-lactamas"/>
</dbReference>
<evidence type="ECO:0000313" key="9">
    <source>
        <dbReference type="Proteomes" id="UP000006062"/>
    </source>
</evidence>
<comment type="similarity">
    <text evidence="4">Belongs to the metallo-beta-lactamase superfamily. Type III sulfatase family.</text>
</comment>
<dbReference type="GO" id="GO:0018909">
    <property type="term" value="P:dodecyl sulfate metabolic process"/>
    <property type="evidence" value="ECO:0007669"/>
    <property type="project" value="InterPro"/>
</dbReference>
<protein>
    <submittedName>
        <fullName evidence="8">Alkyl sulfatase-like hydrolase</fullName>
    </submittedName>
</protein>
<feature type="signal peptide" evidence="6">
    <location>
        <begin position="1"/>
        <end position="25"/>
    </location>
</feature>
<accession>I3Y8S8</accession>
<gene>
    <name evidence="8" type="ordered locus">Thivi_1388</name>
</gene>
<evidence type="ECO:0000256" key="1">
    <source>
        <dbReference type="ARBA" id="ARBA00022723"/>
    </source>
</evidence>
<dbReference type="Pfam" id="PF14864">
    <property type="entry name" value="Alkyl_sulf_C"/>
    <property type="match status" value="1"/>
</dbReference>
<dbReference type="SUPFAM" id="SSF55718">
    <property type="entry name" value="SCP-like"/>
    <property type="match status" value="1"/>
</dbReference>
<evidence type="ECO:0000256" key="6">
    <source>
        <dbReference type="SAM" id="SignalP"/>
    </source>
</evidence>
<dbReference type="InterPro" id="IPR029228">
    <property type="entry name" value="Alkyl_sulf_dimr"/>
</dbReference>
<dbReference type="InterPro" id="IPR038536">
    <property type="entry name" value="Alkyl/aryl-sulf_dimr_sf"/>
</dbReference>
<dbReference type="GO" id="GO:0030288">
    <property type="term" value="C:outer membrane-bounded periplasmic space"/>
    <property type="evidence" value="ECO:0007669"/>
    <property type="project" value="TreeGrafter"/>
</dbReference>
<dbReference type="AlphaFoldDB" id="I3Y8S8"/>
<dbReference type="eggNOG" id="COG2015">
    <property type="taxonomic scope" value="Bacteria"/>
</dbReference>
<dbReference type="FunFam" id="3.60.15.30:FF:000001">
    <property type="entry name" value="Alkyl/aryl-sulfatase BDS1"/>
    <property type="match status" value="1"/>
</dbReference>
<evidence type="ECO:0000256" key="5">
    <source>
        <dbReference type="SAM" id="MobiDB-lite"/>
    </source>
</evidence>
<dbReference type="PANTHER" id="PTHR43223">
    <property type="entry name" value="ALKYL/ARYL-SULFATASE"/>
    <property type="match status" value="1"/>
</dbReference>
<dbReference type="GO" id="GO:0046983">
    <property type="term" value="F:protein dimerization activity"/>
    <property type="evidence" value="ECO:0007669"/>
    <property type="project" value="InterPro"/>
</dbReference>
<dbReference type="KEGG" id="tvi:Thivi_1388"/>
<keyword evidence="1" id="KW-0479">Metal-binding</keyword>
<dbReference type="EMBL" id="CP003154">
    <property type="protein sequence ID" value="AFL73396.1"/>
    <property type="molecule type" value="Genomic_DNA"/>
</dbReference>